<dbReference type="EMBL" id="MGDX01000032">
    <property type="protein sequence ID" value="OGL70283.1"/>
    <property type="molecule type" value="Genomic_DNA"/>
</dbReference>
<keyword evidence="1" id="KW-0472">Membrane</keyword>
<protein>
    <recommendedName>
        <fullName evidence="4">DUF916 domain-containing protein</fullName>
    </recommendedName>
</protein>
<gene>
    <name evidence="2" type="ORF">A3C17_00795</name>
</gene>
<organism evidence="2 3">
    <name type="scientific">Candidatus Uhrbacteria bacterium RIFCSPHIGHO2_02_FULL_53_13</name>
    <dbReference type="NCBI Taxonomy" id="1802389"/>
    <lineage>
        <taxon>Bacteria</taxon>
        <taxon>Candidatus Uhriibacteriota</taxon>
    </lineage>
</organism>
<proteinExistence type="predicted"/>
<keyword evidence="1" id="KW-0812">Transmembrane</keyword>
<keyword evidence="1" id="KW-1133">Transmembrane helix</keyword>
<evidence type="ECO:0008006" key="4">
    <source>
        <dbReference type="Google" id="ProtNLM"/>
    </source>
</evidence>
<name>A0A1F7TW74_9BACT</name>
<feature type="transmembrane region" description="Helical" evidence="1">
    <location>
        <begin position="288"/>
        <end position="306"/>
    </location>
</feature>
<sequence>MVHRLTIFTIAVFLAVGMVSAPPVVFALTFTPERIETEVYPGVPQTEKLTLLNETGTTISVVLQPVELDLTGAESGQASFLLNTADTPSVSWISVEPRQFVLESAATQNVRVTLSAPATSSGSLVAGIAATFRPVRSDEEGSIVLNGVTGPFVFARVLSRESEIAGTITALHLAKGSRVISYLPVPVEVSFANTGSVHLEPSGTIDVRDIFGRLADTLVINPDQSIVLPGTTRQLNARWSGVVSTTKEPSSALWAELKHIRLGPYTFTAEMSYGDDSVSTAQRMLIVFPWRSFVILLSVLVGIVVAKRRLQRV</sequence>
<evidence type="ECO:0000256" key="1">
    <source>
        <dbReference type="SAM" id="Phobius"/>
    </source>
</evidence>
<dbReference type="STRING" id="1802389.A3C17_00795"/>
<accession>A0A1F7TW74</accession>
<dbReference type="Proteomes" id="UP000177097">
    <property type="component" value="Unassembled WGS sequence"/>
</dbReference>
<reference evidence="2 3" key="1">
    <citation type="journal article" date="2016" name="Nat. Commun.">
        <title>Thousands of microbial genomes shed light on interconnected biogeochemical processes in an aquifer system.</title>
        <authorList>
            <person name="Anantharaman K."/>
            <person name="Brown C.T."/>
            <person name="Hug L.A."/>
            <person name="Sharon I."/>
            <person name="Castelle C.J."/>
            <person name="Probst A.J."/>
            <person name="Thomas B.C."/>
            <person name="Singh A."/>
            <person name="Wilkins M.J."/>
            <person name="Karaoz U."/>
            <person name="Brodie E.L."/>
            <person name="Williams K.H."/>
            <person name="Hubbard S.S."/>
            <person name="Banfield J.F."/>
        </authorList>
    </citation>
    <scope>NUCLEOTIDE SEQUENCE [LARGE SCALE GENOMIC DNA]</scope>
</reference>
<dbReference type="AlphaFoldDB" id="A0A1F7TW74"/>
<evidence type="ECO:0000313" key="2">
    <source>
        <dbReference type="EMBL" id="OGL70283.1"/>
    </source>
</evidence>
<evidence type="ECO:0000313" key="3">
    <source>
        <dbReference type="Proteomes" id="UP000177097"/>
    </source>
</evidence>
<comment type="caution">
    <text evidence="2">The sequence shown here is derived from an EMBL/GenBank/DDBJ whole genome shotgun (WGS) entry which is preliminary data.</text>
</comment>